<dbReference type="InterPro" id="IPR015813">
    <property type="entry name" value="Pyrv/PenolPyrv_kinase-like_dom"/>
</dbReference>
<keyword evidence="3 5" id="KW-0460">Magnesium</keyword>
<dbReference type="AlphaFoldDB" id="A0A7X8TM81"/>
<comment type="caution">
    <text evidence="7">The sequence shown here is derived from an EMBL/GenBank/DDBJ whole genome shotgun (WGS) entry which is preliminary data.</text>
</comment>
<proteinExistence type="predicted"/>
<name>A0A7X8TM81_9MICC</name>
<dbReference type="GO" id="GO:0006107">
    <property type="term" value="P:oxaloacetate metabolic process"/>
    <property type="evidence" value="ECO:0007669"/>
    <property type="project" value="TreeGrafter"/>
</dbReference>
<evidence type="ECO:0000313" key="8">
    <source>
        <dbReference type="Proteomes" id="UP000523139"/>
    </source>
</evidence>
<evidence type="ECO:0000256" key="2">
    <source>
        <dbReference type="ARBA" id="ARBA00022723"/>
    </source>
</evidence>
<evidence type="ECO:0000313" key="7">
    <source>
        <dbReference type="EMBL" id="NLS11144.1"/>
    </source>
</evidence>
<feature type="binding site" evidence="4">
    <location>
        <position position="73"/>
    </location>
    <ligand>
        <name>substrate</name>
    </ligand>
</feature>
<evidence type="ECO:0000256" key="5">
    <source>
        <dbReference type="PIRSR" id="PIRSR015582-2"/>
    </source>
</evidence>
<accession>A0A7X8TM81</accession>
<dbReference type="SUPFAM" id="SSF51621">
    <property type="entry name" value="Phosphoenolpyruvate/pyruvate domain"/>
    <property type="match status" value="1"/>
</dbReference>
<evidence type="ECO:0000256" key="1">
    <source>
        <dbReference type="ARBA" id="ARBA00001946"/>
    </source>
</evidence>
<gene>
    <name evidence="7" type="ORF">HGQ17_14280</name>
</gene>
<dbReference type="InterPro" id="IPR011206">
    <property type="entry name" value="Citrate_lyase_beta/mcl1/mcl2"/>
</dbReference>
<dbReference type="Pfam" id="PF03328">
    <property type="entry name" value="HpcH_HpaI"/>
    <property type="match status" value="1"/>
</dbReference>
<evidence type="ECO:0000256" key="3">
    <source>
        <dbReference type="ARBA" id="ARBA00022842"/>
    </source>
</evidence>
<keyword evidence="2 5" id="KW-0479">Metal-binding</keyword>
<dbReference type="Gene3D" id="3.20.20.60">
    <property type="entry name" value="Phosphoenolpyruvate-binding domains"/>
    <property type="match status" value="1"/>
</dbReference>
<dbReference type="EMBL" id="JABAHY010000024">
    <property type="protein sequence ID" value="NLS11144.1"/>
    <property type="molecule type" value="Genomic_DNA"/>
</dbReference>
<evidence type="ECO:0000256" key="4">
    <source>
        <dbReference type="PIRSR" id="PIRSR015582-1"/>
    </source>
</evidence>
<keyword evidence="8" id="KW-1185">Reference proteome</keyword>
<organism evidence="7 8">
    <name type="scientific">Nesterenkonia sedimenti</name>
    <dbReference type="NCBI Taxonomy" id="1463632"/>
    <lineage>
        <taxon>Bacteria</taxon>
        <taxon>Bacillati</taxon>
        <taxon>Actinomycetota</taxon>
        <taxon>Actinomycetes</taxon>
        <taxon>Micrococcales</taxon>
        <taxon>Micrococcaceae</taxon>
        <taxon>Nesterenkonia</taxon>
    </lineage>
</organism>
<dbReference type="InterPro" id="IPR005000">
    <property type="entry name" value="Aldolase/citrate-lyase_domain"/>
</dbReference>
<dbReference type="PANTHER" id="PTHR32308:SF10">
    <property type="entry name" value="CITRATE LYASE SUBUNIT BETA"/>
    <property type="match status" value="1"/>
</dbReference>
<feature type="binding site" evidence="4">
    <location>
        <position position="125"/>
    </location>
    <ligand>
        <name>substrate</name>
    </ligand>
</feature>
<dbReference type="RefSeq" id="WP_168888630.1">
    <property type="nucleotide sequence ID" value="NZ_JABAHY010000024.1"/>
</dbReference>
<dbReference type="Proteomes" id="UP000523139">
    <property type="component" value="Unassembled WGS sequence"/>
</dbReference>
<dbReference type="PANTHER" id="PTHR32308">
    <property type="entry name" value="LYASE BETA SUBUNIT, PUTATIVE (AFU_ORTHOLOGUE AFUA_4G13030)-RELATED"/>
    <property type="match status" value="1"/>
</dbReference>
<evidence type="ECO:0000259" key="6">
    <source>
        <dbReference type="Pfam" id="PF03328"/>
    </source>
</evidence>
<dbReference type="PIRSF" id="PIRSF015582">
    <property type="entry name" value="Cit_lyase_B"/>
    <property type="match status" value="1"/>
</dbReference>
<keyword evidence="7" id="KW-0456">Lyase</keyword>
<reference evidence="7 8" key="1">
    <citation type="submission" date="2020-04" db="EMBL/GenBank/DDBJ databases">
        <title>Nesterenkonia sp. nov., isolated from marine sediment.</title>
        <authorList>
            <person name="Zhang G."/>
        </authorList>
    </citation>
    <scope>NUCLEOTIDE SEQUENCE [LARGE SCALE GENOMIC DNA]</scope>
    <source>
        <strain evidence="7 8">MY13</strain>
    </source>
</reference>
<sequence>MSTTDLAFPLGPALLFCPADRPERYAKAADRADAVILDLEDAVAPADKPAARSAVAEHLAQAPQELLARTIVRVNPPGTEDFENDASALAASRVQYVMLAKAEAAEQVQQLQAKLPQAKVVALCETAAGVTAAEALAAEPGTAALMWGAEDLIASIGGSSSRLADGRYRDIARYARSRVLLAAAAYGKAGIDSIYADIADTQGLSAECEDAVGSGFAAKACIHPAQVETIRGAYRPSDEEVEYAQALLAEVPKHGGVFQFRGAMVDGPLIQHAERILQRV</sequence>
<feature type="binding site" evidence="5">
    <location>
        <position position="151"/>
    </location>
    <ligand>
        <name>Mg(2+)</name>
        <dbReference type="ChEBI" id="CHEBI:18420"/>
    </ligand>
</feature>
<dbReference type="InterPro" id="IPR040442">
    <property type="entry name" value="Pyrv_kinase-like_dom_sf"/>
</dbReference>
<protein>
    <submittedName>
        <fullName evidence="7">CoA ester lyase</fullName>
    </submittedName>
</protein>
<dbReference type="GO" id="GO:0016829">
    <property type="term" value="F:lyase activity"/>
    <property type="evidence" value="ECO:0007669"/>
    <property type="project" value="UniProtKB-KW"/>
</dbReference>
<dbReference type="GO" id="GO:0000287">
    <property type="term" value="F:magnesium ion binding"/>
    <property type="evidence" value="ECO:0007669"/>
    <property type="project" value="TreeGrafter"/>
</dbReference>
<comment type="cofactor">
    <cofactor evidence="1">
        <name>Mg(2+)</name>
        <dbReference type="ChEBI" id="CHEBI:18420"/>
    </cofactor>
</comment>
<feature type="binding site" evidence="5">
    <location>
        <position position="125"/>
    </location>
    <ligand>
        <name>Mg(2+)</name>
        <dbReference type="ChEBI" id="CHEBI:18420"/>
    </ligand>
</feature>
<feature type="domain" description="HpcH/HpaI aldolase/citrate lyase" evidence="6">
    <location>
        <begin position="14"/>
        <end position="224"/>
    </location>
</feature>